<dbReference type="Proteomes" id="UP000255417">
    <property type="component" value="Unassembled WGS sequence"/>
</dbReference>
<dbReference type="InterPro" id="IPR029043">
    <property type="entry name" value="GcvT/YgfZ_C"/>
</dbReference>
<dbReference type="OrthoDB" id="9796287at2"/>
<gene>
    <name evidence="2" type="primary">ygfZ</name>
    <name evidence="2" type="ORF">NCTC12872_01187</name>
</gene>
<dbReference type="NCBIfam" id="TIGR03317">
    <property type="entry name" value="ygfZ_signature"/>
    <property type="match status" value="1"/>
</dbReference>
<dbReference type="SUPFAM" id="SSF103025">
    <property type="entry name" value="Folate-binding domain"/>
    <property type="match status" value="1"/>
</dbReference>
<dbReference type="AlphaFoldDB" id="A0A379CAN8"/>
<evidence type="ECO:0000259" key="1">
    <source>
        <dbReference type="Pfam" id="PF21130"/>
    </source>
</evidence>
<dbReference type="PANTHER" id="PTHR22602:SF0">
    <property type="entry name" value="TRANSFERASE CAF17, MITOCHONDRIAL-RELATED"/>
    <property type="match status" value="1"/>
</dbReference>
<dbReference type="NCBIfam" id="NF007110">
    <property type="entry name" value="PRK09559.1"/>
    <property type="match status" value="1"/>
</dbReference>
<accession>A0A379CAN8</accession>
<dbReference type="EMBL" id="UGTA01000001">
    <property type="protein sequence ID" value="SUB59208.1"/>
    <property type="molecule type" value="Genomic_DNA"/>
</dbReference>
<dbReference type="Gene3D" id="3.30.70.1630">
    <property type="match status" value="1"/>
</dbReference>
<evidence type="ECO:0000313" key="2">
    <source>
        <dbReference type="EMBL" id="SUB59208.1"/>
    </source>
</evidence>
<dbReference type="InterPro" id="IPR048451">
    <property type="entry name" value="YgfZ_barrel"/>
</dbReference>
<dbReference type="InterPro" id="IPR045179">
    <property type="entry name" value="YgfZ/GcvT"/>
</dbReference>
<evidence type="ECO:0000313" key="3">
    <source>
        <dbReference type="Proteomes" id="UP000255417"/>
    </source>
</evidence>
<dbReference type="Gene3D" id="3.30.70.1400">
    <property type="entry name" value="Aminomethyltransferase beta-barrel domains"/>
    <property type="match status" value="1"/>
</dbReference>
<dbReference type="Pfam" id="PF21130">
    <property type="entry name" value="YgfZ_barrel"/>
    <property type="match status" value="1"/>
</dbReference>
<dbReference type="InterPro" id="IPR017703">
    <property type="entry name" value="YgfZ/GCV_T_CS"/>
</dbReference>
<proteinExistence type="predicted"/>
<dbReference type="GO" id="GO:0016226">
    <property type="term" value="P:iron-sulfur cluster assembly"/>
    <property type="evidence" value="ECO:0007669"/>
    <property type="project" value="TreeGrafter"/>
</dbReference>
<name>A0A379CAN8_9PAST</name>
<keyword evidence="3" id="KW-1185">Reference proteome</keyword>
<dbReference type="RefSeq" id="WP_115315696.1">
    <property type="nucleotide sequence ID" value="NZ_LWIF01000001.1"/>
</dbReference>
<dbReference type="Gene3D" id="2.40.30.160">
    <property type="match status" value="1"/>
</dbReference>
<protein>
    <submittedName>
        <fullName evidence="2">tRNA-modifying protein ygfZ</fullName>
    </submittedName>
</protein>
<reference evidence="2 3" key="1">
    <citation type="submission" date="2018-06" db="EMBL/GenBank/DDBJ databases">
        <authorList>
            <consortium name="Pathogen Informatics"/>
            <person name="Doyle S."/>
        </authorList>
    </citation>
    <scope>NUCLEOTIDE SEQUENCE [LARGE SCALE GENOMIC DNA]</scope>
    <source>
        <strain evidence="2 3">NCTC12872</strain>
    </source>
</reference>
<feature type="domain" description="tRNA-modifying protein YgfZ-like beta-barrel" evidence="1">
    <location>
        <begin position="201"/>
        <end position="268"/>
    </location>
</feature>
<sequence>MIHLKQYKVVEIAGIDAQKFLQGQLTCDVVKLESGKQTLTAHCDPKGKVSGLFRLYKVSEEYFLMIIHQNLLPESLDQLKKYAIFSKVTFTEKEALVYGKVDETSGDIFAKINENMTAIKLEENTNRYLVLSDESIEASQNSDDWDLLDIQQGIPVLLQQNRLNFIPQALNLQCIEQAISFKKGCYIGQETVARAKFRGANKRAMFTLCGDISSEMNLPKIGSAVEMQLAENWKSTGTILYAMATKQQLWVQVVLNKEIDPDTTFRINGVNLAIYPLPYSLEN</sequence>
<organism evidence="2 3">
    <name type="scientific">Phocoenobacter uteri</name>
    <dbReference type="NCBI Taxonomy" id="146806"/>
    <lineage>
        <taxon>Bacteria</taxon>
        <taxon>Pseudomonadati</taxon>
        <taxon>Pseudomonadota</taxon>
        <taxon>Gammaproteobacteria</taxon>
        <taxon>Pasteurellales</taxon>
        <taxon>Pasteurellaceae</taxon>
        <taxon>Phocoenobacter</taxon>
    </lineage>
</organism>
<dbReference type="PANTHER" id="PTHR22602">
    <property type="entry name" value="TRANSFERASE CAF17, MITOCHONDRIAL-RELATED"/>
    <property type="match status" value="1"/>
</dbReference>
<dbReference type="SUPFAM" id="SSF101790">
    <property type="entry name" value="Aminomethyltransferase beta-barrel domain"/>
    <property type="match status" value="1"/>
</dbReference>